<dbReference type="AlphaFoldDB" id="A0A8H4QHT3"/>
<dbReference type="SMART" id="SM00271">
    <property type="entry name" value="DnaJ"/>
    <property type="match status" value="1"/>
</dbReference>
<proteinExistence type="predicted"/>
<feature type="domain" description="J" evidence="4">
    <location>
        <begin position="69"/>
        <end position="168"/>
    </location>
</feature>
<gene>
    <name evidence="5" type="ORF">D9613_007281</name>
</gene>
<dbReference type="PRINTS" id="PR00625">
    <property type="entry name" value="JDOMAIN"/>
</dbReference>
<dbReference type="Proteomes" id="UP000521872">
    <property type="component" value="Unassembled WGS sequence"/>
</dbReference>
<comment type="caution">
    <text evidence="5">The sequence shown here is derived from an EMBL/GenBank/DDBJ whole genome shotgun (WGS) entry which is preliminary data.</text>
</comment>
<evidence type="ECO:0000256" key="2">
    <source>
        <dbReference type="SAM" id="MobiDB-lite"/>
    </source>
</evidence>
<dbReference type="InterPro" id="IPR001623">
    <property type="entry name" value="DnaJ_domain"/>
</dbReference>
<evidence type="ECO:0000313" key="5">
    <source>
        <dbReference type="EMBL" id="KAF4611178.1"/>
    </source>
</evidence>
<organism evidence="5 6">
    <name type="scientific">Agrocybe pediades</name>
    <dbReference type="NCBI Taxonomy" id="84607"/>
    <lineage>
        <taxon>Eukaryota</taxon>
        <taxon>Fungi</taxon>
        <taxon>Dikarya</taxon>
        <taxon>Basidiomycota</taxon>
        <taxon>Agaricomycotina</taxon>
        <taxon>Agaricomycetes</taxon>
        <taxon>Agaricomycetidae</taxon>
        <taxon>Agaricales</taxon>
        <taxon>Agaricineae</taxon>
        <taxon>Strophariaceae</taxon>
        <taxon>Agrocybe</taxon>
    </lineage>
</organism>
<keyword evidence="3" id="KW-1133">Transmembrane helix</keyword>
<keyword evidence="1" id="KW-0143">Chaperone</keyword>
<keyword evidence="3" id="KW-0812">Transmembrane</keyword>
<dbReference type="CDD" id="cd06257">
    <property type="entry name" value="DnaJ"/>
    <property type="match status" value="1"/>
</dbReference>
<dbReference type="Gene3D" id="1.10.287.110">
    <property type="entry name" value="DnaJ domain"/>
    <property type="match status" value="1"/>
</dbReference>
<dbReference type="SUPFAM" id="SSF46565">
    <property type="entry name" value="Chaperone J-domain"/>
    <property type="match status" value="1"/>
</dbReference>
<evidence type="ECO:0000256" key="3">
    <source>
        <dbReference type="SAM" id="Phobius"/>
    </source>
</evidence>
<keyword evidence="6" id="KW-1185">Reference proteome</keyword>
<evidence type="ECO:0000313" key="6">
    <source>
        <dbReference type="Proteomes" id="UP000521872"/>
    </source>
</evidence>
<reference evidence="5 6" key="1">
    <citation type="submission" date="2019-12" db="EMBL/GenBank/DDBJ databases">
        <authorList>
            <person name="Floudas D."/>
            <person name="Bentzer J."/>
            <person name="Ahren D."/>
            <person name="Johansson T."/>
            <person name="Persson P."/>
            <person name="Tunlid A."/>
        </authorList>
    </citation>
    <scope>NUCLEOTIDE SEQUENCE [LARGE SCALE GENOMIC DNA]</scope>
    <source>
        <strain evidence="5 6">CBS 102.39</strain>
    </source>
</reference>
<feature type="region of interest" description="Disordered" evidence="2">
    <location>
        <begin position="304"/>
        <end position="330"/>
    </location>
</feature>
<dbReference type="PROSITE" id="PS50076">
    <property type="entry name" value="DNAJ_2"/>
    <property type="match status" value="1"/>
</dbReference>
<evidence type="ECO:0000256" key="1">
    <source>
        <dbReference type="ARBA" id="ARBA00023186"/>
    </source>
</evidence>
<dbReference type="Pfam" id="PF00226">
    <property type="entry name" value="DnaJ"/>
    <property type="match status" value="1"/>
</dbReference>
<sequence length="330" mass="36891">MHPTHCRHVLRLPSAVLISYFPPPPPTTTTINRKCRRYATVVPDQDQQKASSSKPLKNPFPYPEHSRPTPYQIFHLASGATQAEIKARYYELVKTHHPDSHHAAHLDSEVAHARFRGIQAAYDFLRGKTVSPHLNARPAPSNSNGASSFDPYLHEMARRRRAYYSRHGDPFGEEEEEKVNWKDRFDGRTIWHEDGWRERLVFGLGVVTLMAGLFPSMPAMLASTFLPSSPIHQIPTRPPTSDGTPPPAATVKAQTAYNIPFIDLDRGHREAVSALVTARHERETYGAERREGVRKRVQEMTGVGSCEVKPPDTVVKDGPPASQASDSTTA</sequence>
<dbReference type="EMBL" id="JAACJL010000058">
    <property type="protein sequence ID" value="KAF4611178.1"/>
    <property type="molecule type" value="Genomic_DNA"/>
</dbReference>
<keyword evidence="3" id="KW-0472">Membrane</keyword>
<accession>A0A8H4QHT3</accession>
<dbReference type="PANTHER" id="PTHR44145">
    <property type="entry name" value="DNAJ HOMOLOG SUBFAMILY A MEMBER 3, MITOCHONDRIAL"/>
    <property type="match status" value="1"/>
</dbReference>
<evidence type="ECO:0000259" key="4">
    <source>
        <dbReference type="PROSITE" id="PS50076"/>
    </source>
</evidence>
<protein>
    <recommendedName>
        <fullName evidence="4">J domain-containing protein</fullName>
    </recommendedName>
</protein>
<dbReference type="InterPro" id="IPR036869">
    <property type="entry name" value="J_dom_sf"/>
</dbReference>
<dbReference type="InterPro" id="IPR051938">
    <property type="entry name" value="Apopto_cytoskel_mod"/>
</dbReference>
<feature type="transmembrane region" description="Helical" evidence="3">
    <location>
        <begin position="200"/>
        <end position="221"/>
    </location>
</feature>
<dbReference type="PANTHER" id="PTHR44145:SF3">
    <property type="entry name" value="DNAJ HOMOLOG SUBFAMILY A MEMBER 3, MITOCHONDRIAL"/>
    <property type="match status" value="1"/>
</dbReference>
<feature type="region of interest" description="Disordered" evidence="2">
    <location>
        <begin position="42"/>
        <end position="64"/>
    </location>
</feature>
<name>A0A8H4QHT3_9AGAR</name>